<dbReference type="OrthoDB" id="6192933at2"/>
<proteinExistence type="predicted"/>
<evidence type="ECO:0000313" key="4">
    <source>
        <dbReference type="EMBL" id="PXW63567.1"/>
    </source>
</evidence>
<protein>
    <submittedName>
        <fullName evidence="4">Amino acid ABC transporter substrate-binding protein (PAAT family)</fullName>
    </submittedName>
</protein>
<accession>A0A2V3UEY5</accession>
<sequence length="274" mass="29235">MGMSVIGGYLKKAAAVGAVAVMMTGFAAGVAQAADATGKAFDDIIKRGKLIVGISLSTPPYGMTDANLKPAGFDVAIAKLLARDLGVELEIVDQVSQARIPNLTSGKVDILVSSFGITAERAKAVMYSNAIYVDEQMVIAPAKSNITKLEDLVGKRVGVTRSTTNDTIITEKAVKGTNIQRFDDDAATNQALFSGQVDAIVSGVAAANAINKQTQDFQRKFAVRQSPMGIGVRRGEFDLLQWLNTEVMLLWNAGEIQAAQKEWLGIVNENLPRF</sequence>
<organism evidence="4 5">
    <name type="scientific">Chelatococcus asaccharovorans</name>
    <dbReference type="NCBI Taxonomy" id="28210"/>
    <lineage>
        <taxon>Bacteria</taxon>
        <taxon>Pseudomonadati</taxon>
        <taxon>Pseudomonadota</taxon>
        <taxon>Alphaproteobacteria</taxon>
        <taxon>Hyphomicrobiales</taxon>
        <taxon>Chelatococcaceae</taxon>
        <taxon>Chelatococcus</taxon>
    </lineage>
</organism>
<dbReference type="InterPro" id="IPR001638">
    <property type="entry name" value="Solute-binding_3/MltF_N"/>
</dbReference>
<evidence type="ECO:0000256" key="2">
    <source>
        <dbReference type="SAM" id="SignalP"/>
    </source>
</evidence>
<evidence type="ECO:0000256" key="1">
    <source>
        <dbReference type="ARBA" id="ARBA00022729"/>
    </source>
</evidence>
<reference evidence="4 5" key="1">
    <citation type="submission" date="2018-05" db="EMBL/GenBank/DDBJ databases">
        <title>Genomic Encyclopedia of Type Strains, Phase IV (KMG-IV): sequencing the most valuable type-strain genomes for metagenomic binning, comparative biology and taxonomic classification.</title>
        <authorList>
            <person name="Goeker M."/>
        </authorList>
    </citation>
    <scope>NUCLEOTIDE SEQUENCE [LARGE SCALE GENOMIC DNA]</scope>
    <source>
        <strain evidence="4 5">DSM 6462</strain>
    </source>
</reference>
<feature type="chain" id="PRO_5041068619" evidence="2">
    <location>
        <begin position="34"/>
        <end position="274"/>
    </location>
</feature>
<comment type="caution">
    <text evidence="4">The sequence shown here is derived from an EMBL/GenBank/DDBJ whole genome shotgun (WGS) entry which is preliminary data.</text>
</comment>
<feature type="domain" description="Solute-binding protein family 3/N-terminal" evidence="3">
    <location>
        <begin position="49"/>
        <end position="267"/>
    </location>
</feature>
<dbReference type="PANTHER" id="PTHR35936:SF17">
    <property type="entry name" value="ARGININE-BINDING EXTRACELLULAR PROTEIN ARTP"/>
    <property type="match status" value="1"/>
</dbReference>
<evidence type="ECO:0000313" key="5">
    <source>
        <dbReference type="Proteomes" id="UP000248021"/>
    </source>
</evidence>
<dbReference type="Pfam" id="PF00497">
    <property type="entry name" value="SBP_bac_3"/>
    <property type="match status" value="1"/>
</dbReference>
<dbReference type="PANTHER" id="PTHR35936">
    <property type="entry name" value="MEMBRANE-BOUND LYTIC MUREIN TRANSGLYCOSYLASE F"/>
    <property type="match status" value="1"/>
</dbReference>
<dbReference type="EMBL" id="QJJK01000002">
    <property type="protein sequence ID" value="PXW63567.1"/>
    <property type="molecule type" value="Genomic_DNA"/>
</dbReference>
<gene>
    <name evidence="4" type="ORF">C7450_102485</name>
</gene>
<evidence type="ECO:0000259" key="3">
    <source>
        <dbReference type="SMART" id="SM00062"/>
    </source>
</evidence>
<dbReference type="AlphaFoldDB" id="A0A2V3UEY5"/>
<dbReference type="Proteomes" id="UP000248021">
    <property type="component" value="Unassembled WGS sequence"/>
</dbReference>
<dbReference type="SUPFAM" id="SSF53850">
    <property type="entry name" value="Periplasmic binding protein-like II"/>
    <property type="match status" value="1"/>
</dbReference>
<name>A0A2V3UEY5_9HYPH</name>
<keyword evidence="1 2" id="KW-0732">Signal</keyword>
<dbReference type="RefSeq" id="WP_110373693.1">
    <property type="nucleotide sequence ID" value="NZ_CAKNFM010000002.1"/>
</dbReference>
<dbReference type="Gene3D" id="3.40.190.10">
    <property type="entry name" value="Periplasmic binding protein-like II"/>
    <property type="match status" value="2"/>
</dbReference>
<feature type="signal peptide" evidence="2">
    <location>
        <begin position="1"/>
        <end position="33"/>
    </location>
</feature>
<keyword evidence="5" id="KW-1185">Reference proteome</keyword>
<dbReference type="SMART" id="SM00062">
    <property type="entry name" value="PBPb"/>
    <property type="match status" value="1"/>
</dbReference>